<feature type="region of interest" description="Disordered" evidence="1">
    <location>
        <begin position="58"/>
        <end position="81"/>
    </location>
</feature>
<evidence type="ECO:0000256" key="1">
    <source>
        <dbReference type="SAM" id="MobiDB-lite"/>
    </source>
</evidence>
<accession>A0A0A9E1M7</accession>
<protein>
    <submittedName>
        <fullName evidence="2">Uncharacterized protein</fullName>
    </submittedName>
</protein>
<reference evidence="2" key="1">
    <citation type="submission" date="2014-09" db="EMBL/GenBank/DDBJ databases">
        <authorList>
            <person name="Magalhaes I.L.F."/>
            <person name="Oliveira U."/>
            <person name="Santos F.R."/>
            <person name="Vidigal T.H.D.A."/>
            <person name="Brescovit A.D."/>
            <person name="Santos A.J."/>
        </authorList>
    </citation>
    <scope>NUCLEOTIDE SEQUENCE</scope>
    <source>
        <tissue evidence="2">Shoot tissue taken approximately 20 cm above the soil surface</tissue>
    </source>
</reference>
<dbReference type="EMBL" id="GBRH01204977">
    <property type="protein sequence ID" value="JAD92918.1"/>
    <property type="molecule type" value="Transcribed_RNA"/>
</dbReference>
<dbReference type="AlphaFoldDB" id="A0A0A9E1M7"/>
<name>A0A0A9E1M7_ARUDO</name>
<reference evidence="2" key="2">
    <citation type="journal article" date="2015" name="Data Brief">
        <title>Shoot transcriptome of the giant reed, Arundo donax.</title>
        <authorList>
            <person name="Barrero R.A."/>
            <person name="Guerrero F.D."/>
            <person name="Moolhuijzen P."/>
            <person name="Goolsby J.A."/>
            <person name="Tidwell J."/>
            <person name="Bellgard S.E."/>
            <person name="Bellgard M.I."/>
        </authorList>
    </citation>
    <scope>NUCLEOTIDE SEQUENCE</scope>
    <source>
        <tissue evidence="2">Shoot tissue taken approximately 20 cm above the soil surface</tissue>
    </source>
</reference>
<proteinExistence type="predicted"/>
<evidence type="ECO:0000313" key="2">
    <source>
        <dbReference type="EMBL" id="JAD92918.1"/>
    </source>
</evidence>
<sequence length="81" mass="8109">MTRAPPRAAAASAAAAVTVARRGRRSVAPLGIAVAVAPPFWHTARRRATPSLALAVPAAQRAGAPRHPALSRSAAAAASRA</sequence>
<organism evidence="2">
    <name type="scientific">Arundo donax</name>
    <name type="common">Giant reed</name>
    <name type="synonym">Donax arundinaceus</name>
    <dbReference type="NCBI Taxonomy" id="35708"/>
    <lineage>
        <taxon>Eukaryota</taxon>
        <taxon>Viridiplantae</taxon>
        <taxon>Streptophyta</taxon>
        <taxon>Embryophyta</taxon>
        <taxon>Tracheophyta</taxon>
        <taxon>Spermatophyta</taxon>
        <taxon>Magnoliopsida</taxon>
        <taxon>Liliopsida</taxon>
        <taxon>Poales</taxon>
        <taxon>Poaceae</taxon>
        <taxon>PACMAD clade</taxon>
        <taxon>Arundinoideae</taxon>
        <taxon>Arundineae</taxon>
        <taxon>Arundo</taxon>
    </lineage>
</organism>
<feature type="compositionally biased region" description="Low complexity" evidence="1">
    <location>
        <begin position="65"/>
        <end position="81"/>
    </location>
</feature>